<feature type="non-terminal residue" evidence="1">
    <location>
        <position position="108"/>
    </location>
</feature>
<gene>
    <name evidence="1" type="ORF">AVDCRST_MAG08-3981</name>
</gene>
<evidence type="ECO:0000313" key="1">
    <source>
        <dbReference type="EMBL" id="CAA9283153.1"/>
    </source>
</evidence>
<accession>A0A6J4JNE6</accession>
<protein>
    <submittedName>
        <fullName evidence="1">Uncharacterized protein</fullName>
    </submittedName>
</protein>
<proteinExistence type="predicted"/>
<dbReference type="AlphaFoldDB" id="A0A6J4JNE6"/>
<feature type="non-terminal residue" evidence="1">
    <location>
        <position position="1"/>
    </location>
</feature>
<organism evidence="1">
    <name type="scientific">uncultured Acetobacteraceae bacterium</name>
    <dbReference type="NCBI Taxonomy" id="169975"/>
    <lineage>
        <taxon>Bacteria</taxon>
        <taxon>Pseudomonadati</taxon>
        <taxon>Pseudomonadota</taxon>
        <taxon>Alphaproteobacteria</taxon>
        <taxon>Acetobacterales</taxon>
        <taxon>Acetobacteraceae</taxon>
        <taxon>environmental samples</taxon>
    </lineage>
</organism>
<name>A0A6J4JNE6_9PROT</name>
<dbReference type="EMBL" id="CADCTG010000306">
    <property type="protein sequence ID" value="CAA9283153.1"/>
    <property type="molecule type" value="Genomic_DNA"/>
</dbReference>
<reference evidence="1" key="1">
    <citation type="submission" date="2020-02" db="EMBL/GenBank/DDBJ databases">
        <authorList>
            <person name="Meier V. D."/>
        </authorList>
    </citation>
    <scope>NUCLEOTIDE SEQUENCE</scope>
    <source>
        <strain evidence="1">AVDCRST_MAG08</strain>
    </source>
</reference>
<sequence length="108" mass="10785">GRALLHLRGFLALLPARTRAAGDPGGAHRRHLGGGGGVPSRAACRAVVAGVGGAAGWLRLCLDLAHDHRAQSSGDLHLPGLVAARRPAAGVARRDGAARGGTAAKRAV</sequence>